<dbReference type="Proteomes" id="UP001150001">
    <property type="component" value="Unassembled WGS sequence"/>
</dbReference>
<keyword evidence="8" id="KW-1185">Reference proteome</keyword>
<proteinExistence type="predicted"/>
<evidence type="ECO:0000313" key="6">
    <source>
        <dbReference type="EMBL" id="OAM97972.1"/>
    </source>
</evidence>
<comment type="caution">
    <text evidence="6">The sequence shown here is derived from an EMBL/GenBank/DDBJ whole genome shotgun (WGS) entry which is preliminary data.</text>
</comment>
<dbReference type="GeneID" id="78078176"/>
<keyword evidence="3 4" id="KW-0732">Signal</keyword>
<accession>A0A178J763</accession>
<name>A0A178J763_9VIBR</name>
<feature type="chain" id="PRO_5044550485" description="Curli production assembly/transport component CsgE" evidence="4">
    <location>
        <begin position="22"/>
        <end position="149"/>
    </location>
</feature>
<evidence type="ECO:0000313" key="8">
    <source>
        <dbReference type="Proteomes" id="UP001150001"/>
    </source>
</evidence>
<dbReference type="Proteomes" id="UP000094761">
    <property type="component" value="Unassembled WGS sequence"/>
</dbReference>
<dbReference type="EMBL" id="LUAX01000007">
    <property type="protein sequence ID" value="OAM97972.1"/>
    <property type="molecule type" value="Genomic_DNA"/>
</dbReference>
<evidence type="ECO:0000256" key="3">
    <source>
        <dbReference type="ARBA" id="ARBA00022729"/>
    </source>
</evidence>
<gene>
    <name evidence="6" type="ORF">AZ468_20830</name>
    <name evidence="5" type="ORF">OPW20_03690</name>
</gene>
<dbReference type="InterPro" id="IPR018900">
    <property type="entry name" value="Curli_CsgE"/>
</dbReference>
<dbReference type="EMBL" id="JAPFIT010000010">
    <property type="protein sequence ID" value="MDC5739154.1"/>
    <property type="molecule type" value="Genomic_DNA"/>
</dbReference>
<evidence type="ECO:0000256" key="1">
    <source>
        <dbReference type="ARBA" id="ARBA00003989"/>
    </source>
</evidence>
<dbReference type="RefSeq" id="WP_069669133.1">
    <property type="nucleotide sequence ID" value="NZ_CP180206.1"/>
</dbReference>
<evidence type="ECO:0000256" key="4">
    <source>
        <dbReference type="SAM" id="SignalP"/>
    </source>
</evidence>
<dbReference type="Pfam" id="PF10627">
    <property type="entry name" value="CsgE"/>
    <property type="match status" value="1"/>
</dbReference>
<dbReference type="OrthoDB" id="6869495at2"/>
<evidence type="ECO:0000313" key="7">
    <source>
        <dbReference type="Proteomes" id="UP000094761"/>
    </source>
</evidence>
<organism evidence="6 7">
    <name type="scientific">Vibrio europaeus</name>
    <dbReference type="NCBI Taxonomy" id="300876"/>
    <lineage>
        <taxon>Bacteria</taxon>
        <taxon>Pseudomonadati</taxon>
        <taxon>Pseudomonadota</taxon>
        <taxon>Gammaproteobacteria</taxon>
        <taxon>Vibrionales</taxon>
        <taxon>Vibrionaceae</taxon>
        <taxon>Vibrio</taxon>
        <taxon>Vibrio oreintalis group</taxon>
    </lineage>
</organism>
<reference evidence="5" key="2">
    <citation type="submission" date="2022-11" db="EMBL/GenBank/DDBJ databases">
        <title>Role of the vibriolysin VemA secreted by the emergent pathogen Vibrio europaeus in the colonization of Manila clam mucus.</title>
        <authorList>
            <person name="Martinez C."/>
            <person name="Rodriguez S."/>
            <person name="Vences A."/>
            <person name="Barja J.L."/>
            <person name="Toranzo A.E."/>
            <person name="Dubert J."/>
        </authorList>
    </citation>
    <scope>NUCLEOTIDE SEQUENCE</scope>
    <source>
        <strain evidence="5">3454</strain>
    </source>
</reference>
<sequence length="149" mass="17244">MNFPYNMVCYLLIATSFTTLANVDNDVENSIPVNNENLLIENEVNGLIIDRTMTRLGDDFYFYFSQLVNERHGSLKENLTVKERPTALSGSIISIFHRGKIIYRTALSPGRKHAEDKAREALNILTSYLIRWKSQLAYQDTFDLERDEF</sequence>
<comment type="function">
    <text evidence="1">May be involved in the biogenesis of curli organelles.</text>
</comment>
<feature type="signal peptide" evidence="4">
    <location>
        <begin position="1"/>
        <end position="21"/>
    </location>
</feature>
<protein>
    <recommendedName>
        <fullName evidence="2">Curli production assembly/transport component CsgE</fullName>
    </recommendedName>
</protein>
<evidence type="ECO:0000313" key="5">
    <source>
        <dbReference type="EMBL" id="MDC5739154.1"/>
    </source>
</evidence>
<reference evidence="6 7" key="1">
    <citation type="submission" date="2016-03" db="EMBL/GenBank/DDBJ databases">
        <title>Draft genome sequence of the Vibrio tubiashii subs. europaeus.</title>
        <authorList>
            <person name="Spinard E."/>
            <person name="Dubert J."/>
            <person name="Nelson D.R."/>
            <person name="Barja J.L."/>
        </authorList>
    </citation>
    <scope>NUCLEOTIDE SEQUENCE [LARGE SCALE GENOMIC DNA]</scope>
    <source>
        <strain evidence="7">PP-638</strain>
        <strain evidence="6">PP2-638</strain>
    </source>
</reference>
<evidence type="ECO:0000256" key="2">
    <source>
        <dbReference type="ARBA" id="ARBA00014024"/>
    </source>
</evidence>
<dbReference type="AlphaFoldDB" id="A0A178J763"/>